<feature type="compositionally biased region" description="Polar residues" evidence="3">
    <location>
        <begin position="797"/>
        <end position="810"/>
    </location>
</feature>
<dbReference type="GO" id="GO:0140664">
    <property type="term" value="F:ATP-dependent DNA damage sensor activity"/>
    <property type="evidence" value="ECO:0007669"/>
    <property type="project" value="InterPro"/>
</dbReference>
<dbReference type="SUPFAM" id="SSF55874">
    <property type="entry name" value="ATPase domain of HSP90 chaperone/DNA topoisomerase II/histidine kinase"/>
    <property type="match status" value="1"/>
</dbReference>
<dbReference type="InterPro" id="IPR038973">
    <property type="entry name" value="MutL/Mlh/Pms-like"/>
</dbReference>
<feature type="region of interest" description="Disordered" evidence="3">
    <location>
        <begin position="484"/>
        <end position="589"/>
    </location>
</feature>
<dbReference type="Proteomes" id="UP001309876">
    <property type="component" value="Unassembled WGS sequence"/>
</dbReference>
<dbReference type="InterPro" id="IPR013507">
    <property type="entry name" value="DNA_mismatch_S5_2-like"/>
</dbReference>
<comment type="similarity">
    <text evidence="1">Belongs to the DNA mismatch repair MutL/HexB family.</text>
</comment>
<feature type="compositionally biased region" description="Basic residues" evidence="3">
    <location>
        <begin position="727"/>
        <end position="738"/>
    </location>
</feature>
<proteinExistence type="inferred from homology"/>
<evidence type="ECO:0000256" key="2">
    <source>
        <dbReference type="ARBA" id="ARBA00022763"/>
    </source>
</evidence>
<feature type="region of interest" description="Disordered" evidence="3">
    <location>
        <begin position="385"/>
        <end position="421"/>
    </location>
</feature>
<name>A0AAN7YIX7_9EURO</name>
<feature type="compositionally biased region" description="Polar residues" evidence="3">
    <location>
        <begin position="576"/>
        <end position="589"/>
    </location>
</feature>
<evidence type="ECO:0000313" key="5">
    <source>
        <dbReference type="EMBL" id="KAK5089206.1"/>
    </source>
</evidence>
<reference evidence="5 6" key="1">
    <citation type="submission" date="2023-08" db="EMBL/GenBank/DDBJ databases">
        <title>Black Yeasts Isolated from many extreme environments.</title>
        <authorList>
            <person name="Coleine C."/>
            <person name="Stajich J.E."/>
            <person name="Selbmann L."/>
        </authorList>
    </citation>
    <scope>NUCLEOTIDE SEQUENCE [LARGE SCALE GENOMIC DNA]</scope>
    <source>
        <strain evidence="5 6">CCFEE 5910</strain>
    </source>
</reference>
<gene>
    <name evidence="5" type="ORF">LTR05_003431</name>
</gene>
<feature type="region of interest" description="Disordered" evidence="3">
    <location>
        <begin position="607"/>
        <end position="707"/>
    </location>
</feature>
<dbReference type="GO" id="GO:0061982">
    <property type="term" value="P:meiosis I cell cycle process"/>
    <property type="evidence" value="ECO:0007669"/>
    <property type="project" value="UniProtKB-ARBA"/>
</dbReference>
<feature type="region of interest" description="Disordered" evidence="3">
    <location>
        <begin position="727"/>
        <end position="810"/>
    </location>
</feature>
<dbReference type="Pfam" id="PF01119">
    <property type="entry name" value="DNA_mis_repair"/>
    <property type="match status" value="1"/>
</dbReference>
<dbReference type="GO" id="GO:0030983">
    <property type="term" value="F:mismatched DNA binding"/>
    <property type="evidence" value="ECO:0007669"/>
    <property type="project" value="InterPro"/>
</dbReference>
<dbReference type="PANTHER" id="PTHR10073">
    <property type="entry name" value="DNA MISMATCH REPAIR PROTEIN MLH, PMS, MUTL"/>
    <property type="match status" value="1"/>
</dbReference>
<evidence type="ECO:0000259" key="4">
    <source>
        <dbReference type="SMART" id="SM01340"/>
    </source>
</evidence>
<dbReference type="NCBIfam" id="TIGR00585">
    <property type="entry name" value="mutl"/>
    <property type="match status" value="1"/>
</dbReference>
<organism evidence="5 6">
    <name type="scientific">Lithohypha guttulata</name>
    <dbReference type="NCBI Taxonomy" id="1690604"/>
    <lineage>
        <taxon>Eukaryota</taxon>
        <taxon>Fungi</taxon>
        <taxon>Dikarya</taxon>
        <taxon>Ascomycota</taxon>
        <taxon>Pezizomycotina</taxon>
        <taxon>Eurotiomycetes</taxon>
        <taxon>Chaetothyriomycetidae</taxon>
        <taxon>Chaetothyriales</taxon>
        <taxon>Trichomeriaceae</taxon>
        <taxon>Lithohypha</taxon>
    </lineage>
</organism>
<dbReference type="Gene3D" id="3.30.565.10">
    <property type="entry name" value="Histidine kinase-like ATPase, C-terminal domain"/>
    <property type="match status" value="1"/>
</dbReference>
<dbReference type="FunFam" id="3.30.565.10:FF:000017">
    <property type="entry name" value="PMS1 homolog 1, mismatch repair system component"/>
    <property type="match status" value="1"/>
</dbReference>
<dbReference type="GO" id="GO:0016887">
    <property type="term" value="F:ATP hydrolysis activity"/>
    <property type="evidence" value="ECO:0007669"/>
    <property type="project" value="InterPro"/>
</dbReference>
<feature type="compositionally biased region" description="Low complexity" evidence="3">
    <location>
        <begin position="683"/>
        <end position="694"/>
    </location>
</feature>
<accession>A0AAN7YIX7</accession>
<evidence type="ECO:0000256" key="1">
    <source>
        <dbReference type="ARBA" id="ARBA00006082"/>
    </source>
</evidence>
<feature type="compositionally biased region" description="Polar residues" evidence="3">
    <location>
        <begin position="411"/>
        <end position="421"/>
    </location>
</feature>
<feature type="compositionally biased region" description="Polar residues" evidence="3">
    <location>
        <begin position="740"/>
        <end position="761"/>
    </location>
</feature>
<dbReference type="InterPro" id="IPR014721">
    <property type="entry name" value="Ribsml_uS5_D2-typ_fold_subgr"/>
</dbReference>
<dbReference type="SMART" id="SM01340">
    <property type="entry name" value="DNA_mis_repair"/>
    <property type="match status" value="1"/>
</dbReference>
<keyword evidence="6" id="KW-1185">Reference proteome</keyword>
<comment type="caution">
    <text evidence="5">The sequence shown here is derived from an EMBL/GenBank/DDBJ whole genome shotgun (WGS) entry which is preliminary data.</text>
</comment>
<dbReference type="InterPro" id="IPR014762">
    <property type="entry name" value="DNA_mismatch_repair_CS"/>
</dbReference>
<feature type="compositionally biased region" description="Pro residues" evidence="3">
    <location>
        <begin position="670"/>
        <end position="682"/>
    </location>
</feature>
<dbReference type="PROSITE" id="PS00058">
    <property type="entry name" value="DNA_MISMATCH_REPAIR_1"/>
    <property type="match status" value="1"/>
</dbReference>
<feature type="compositionally biased region" description="Basic and acidic residues" evidence="3">
    <location>
        <begin position="785"/>
        <end position="795"/>
    </location>
</feature>
<dbReference type="GO" id="GO:0032389">
    <property type="term" value="C:MutLalpha complex"/>
    <property type="evidence" value="ECO:0007669"/>
    <property type="project" value="TreeGrafter"/>
</dbReference>
<feature type="compositionally biased region" description="Polar residues" evidence="3">
    <location>
        <begin position="487"/>
        <end position="512"/>
    </location>
</feature>
<feature type="domain" description="DNA mismatch repair protein S5" evidence="4">
    <location>
        <begin position="222"/>
        <end position="353"/>
    </location>
</feature>
<dbReference type="PANTHER" id="PTHR10073:SF41">
    <property type="entry name" value="MISMATCH REPAIR PROTEIN, PUTATIVE (AFU_ORTHOLOGUE AFUA_8G05820)-RELATED"/>
    <property type="match status" value="1"/>
</dbReference>
<dbReference type="InterPro" id="IPR036890">
    <property type="entry name" value="HATPase_C_sf"/>
</dbReference>
<keyword evidence="2" id="KW-0227">DNA damage</keyword>
<dbReference type="SUPFAM" id="SSF54211">
    <property type="entry name" value="Ribosomal protein S5 domain 2-like"/>
    <property type="match status" value="1"/>
</dbReference>
<dbReference type="Pfam" id="PF13589">
    <property type="entry name" value="HATPase_c_3"/>
    <property type="match status" value="1"/>
</dbReference>
<feature type="compositionally biased region" description="Polar residues" evidence="3">
    <location>
        <begin position="607"/>
        <end position="618"/>
    </location>
</feature>
<dbReference type="InterPro" id="IPR002099">
    <property type="entry name" value="MutL/Mlh/PMS"/>
</dbReference>
<dbReference type="GO" id="GO:0005524">
    <property type="term" value="F:ATP binding"/>
    <property type="evidence" value="ECO:0007669"/>
    <property type="project" value="InterPro"/>
</dbReference>
<evidence type="ECO:0000313" key="6">
    <source>
        <dbReference type="Proteomes" id="UP001309876"/>
    </source>
</evidence>
<protein>
    <recommendedName>
        <fullName evidence="4">DNA mismatch repair protein S5 domain-containing protein</fullName>
    </recommendedName>
</protein>
<dbReference type="AlphaFoldDB" id="A0AAN7YIX7"/>
<evidence type="ECO:0000256" key="3">
    <source>
        <dbReference type="SAM" id="MobiDB-lite"/>
    </source>
</evidence>
<dbReference type="InterPro" id="IPR020568">
    <property type="entry name" value="Ribosomal_Su5_D2-typ_SF"/>
</dbReference>
<dbReference type="Gene3D" id="3.30.230.10">
    <property type="match status" value="1"/>
</dbReference>
<sequence length="950" mass="104235">MPNIAALSEGATRAITSTLVLSDAVSVTKELIDNALDSRATNIVIEISANTLDTIQLKDNGTGIGVEDRQLLCKRGYTSKIRTFEDLTQLGGSFLGFRGEALASIAALSQSVQVTTRVDGEVVGTQLKFDAAGKLVGSSSASHGTGTTIRVSDFLQGIPVRRQTAVKQATKTLANVKRLLFDYAFARPTVRFQVKVLKSKSDFKDNWSYAPCKDATNLALMTSKISGKDLAGQCRQESISSEDGYYHIDAFVLAGATDELWSHSTEQFASIDGRPLIADRGFMKDVNKIYKAYLRNFLPVKDSMPKKPFLLLRLQCPKGAYDVNVEPAKNEVLLNDDGVVLRLFDNLCQRVYGEKNEPQPPTRTRGGGSSIWDSPSFEMLLAKKPASLGTPSPREEQQKPEPATAMRDDVSQSLRQVENSSSLAAQSKLNVHRNMYDQLHDGVGTTEDKEKGGDDSILTEEMEEASVMDPQVTNPFTLAKVNARVQPRSQDTSNVLDVQTSPDDPTRKNQQGVLGHSPALRLDAQKQYPTELPSPSASPERPLLYRNPGPPLRPWKKGTAPDSTMEASTPLRPPLDSTTQATHPTLLDSWTKSVNTSSLNQHQASLGIVNSSDPSEPSSPLAKARSKNLERRAPANASSNPPRLLQQRPFRTPFRRDIDVRTVSPVQNPQLPPSPHSTPGPAPSNMSSSPSRSPRLTGPELPGFSRPSLALSTELDDIMDFEHRKRASILQHRSRHRQTSTDTSTAGAMSAKNVDSSNSLEASAVGHVPSEEAITDRSSYASRFASDRTDVEDIPKQPNSASYTQNPLQNRYQKSIRSLDELIENSSGKESARYSDQARVQALETNSIIEQRLQQPEKQHDKKGRTKISKLPFEAISAATTTYTLVAVMQDVGETKPENLAKSAATMAHIDPYITTGLIDLAFSDSDSRQYILHTYEQDVRIMLERRKTS</sequence>
<dbReference type="EMBL" id="JAVRRJ010000002">
    <property type="protein sequence ID" value="KAK5089206.1"/>
    <property type="molecule type" value="Genomic_DNA"/>
</dbReference>
<dbReference type="GO" id="GO:0006298">
    <property type="term" value="P:mismatch repair"/>
    <property type="evidence" value="ECO:0007669"/>
    <property type="project" value="InterPro"/>
</dbReference>